<keyword evidence="2" id="KW-1185">Reference proteome</keyword>
<reference evidence="1 2" key="1">
    <citation type="submission" date="2021-03" db="EMBL/GenBank/DDBJ databases">
        <title>Metabolic Capacity of the Antarctic Cyanobacterium Phormidium pseudopriestleyi that Sustains Oxygenic Photosynthesis in the Presence of Hydrogen Sulfide.</title>
        <authorList>
            <person name="Lumian J.E."/>
            <person name="Jungblut A.D."/>
            <person name="Dillon M.L."/>
            <person name="Hawes I."/>
            <person name="Doran P.T."/>
            <person name="Mackey T.J."/>
            <person name="Dick G.J."/>
            <person name="Grettenberger C.L."/>
            <person name="Sumner D.Y."/>
        </authorList>
    </citation>
    <scope>NUCLEOTIDE SEQUENCE [LARGE SCALE GENOMIC DNA]</scope>
    <source>
        <strain evidence="1 2">FRX01</strain>
    </source>
</reference>
<dbReference type="RefSeq" id="WP_207089809.1">
    <property type="nucleotide sequence ID" value="NZ_JAFLQW010000534.1"/>
</dbReference>
<comment type="caution">
    <text evidence="1">The sequence shown here is derived from an EMBL/GenBank/DDBJ whole genome shotgun (WGS) entry which is preliminary data.</text>
</comment>
<evidence type="ECO:0000313" key="1">
    <source>
        <dbReference type="EMBL" id="MBO0351369.1"/>
    </source>
</evidence>
<accession>A0ABS3FWK1</accession>
<proteinExistence type="predicted"/>
<name>A0ABS3FWK1_9CYAN</name>
<evidence type="ECO:0008006" key="3">
    <source>
        <dbReference type="Google" id="ProtNLM"/>
    </source>
</evidence>
<dbReference type="EMBL" id="JAFLQW010000534">
    <property type="protein sequence ID" value="MBO0351369.1"/>
    <property type="molecule type" value="Genomic_DNA"/>
</dbReference>
<gene>
    <name evidence="1" type="ORF">J0895_20270</name>
</gene>
<sequence>MSSKFWLKGCKFSAVVGTTLALLMPGLPLLAVAPSSNLAEDSSFAQSGELLIAQSGCSRATMREQFRTDTYNVFICEDGDGDYFYQGINRSNGDLINVYGVTFTDSGYYMATTYDDYGNEYNYMVGPYLEVYKNGELIWDEPTY</sequence>
<organism evidence="1 2">
    <name type="scientific">Phormidium pseudopriestleyi FRX01</name>
    <dbReference type="NCBI Taxonomy" id="1759528"/>
    <lineage>
        <taxon>Bacteria</taxon>
        <taxon>Bacillati</taxon>
        <taxon>Cyanobacteriota</taxon>
        <taxon>Cyanophyceae</taxon>
        <taxon>Oscillatoriophycideae</taxon>
        <taxon>Oscillatoriales</taxon>
        <taxon>Oscillatoriaceae</taxon>
        <taxon>Phormidium</taxon>
    </lineage>
</organism>
<dbReference type="Proteomes" id="UP000664844">
    <property type="component" value="Unassembled WGS sequence"/>
</dbReference>
<protein>
    <recommendedName>
        <fullName evidence="3">Secreted protein</fullName>
    </recommendedName>
</protein>
<evidence type="ECO:0000313" key="2">
    <source>
        <dbReference type="Proteomes" id="UP000664844"/>
    </source>
</evidence>